<evidence type="ECO:0000313" key="2">
    <source>
        <dbReference type="Proteomes" id="UP001219525"/>
    </source>
</evidence>
<reference evidence="1" key="1">
    <citation type="submission" date="2023-03" db="EMBL/GenBank/DDBJ databases">
        <title>Massive genome expansion in bonnet fungi (Mycena s.s.) driven by repeated elements and novel gene families across ecological guilds.</title>
        <authorList>
            <consortium name="Lawrence Berkeley National Laboratory"/>
            <person name="Harder C.B."/>
            <person name="Miyauchi S."/>
            <person name="Viragh M."/>
            <person name="Kuo A."/>
            <person name="Thoen E."/>
            <person name="Andreopoulos B."/>
            <person name="Lu D."/>
            <person name="Skrede I."/>
            <person name="Drula E."/>
            <person name="Henrissat B."/>
            <person name="Morin E."/>
            <person name="Kohler A."/>
            <person name="Barry K."/>
            <person name="LaButti K."/>
            <person name="Morin E."/>
            <person name="Salamov A."/>
            <person name="Lipzen A."/>
            <person name="Mereny Z."/>
            <person name="Hegedus B."/>
            <person name="Baldrian P."/>
            <person name="Stursova M."/>
            <person name="Weitz H."/>
            <person name="Taylor A."/>
            <person name="Grigoriev I.V."/>
            <person name="Nagy L.G."/>
            <person name="Martin F."/>
            <person name="Kauserud H."/>
        </authorList>
    </citation>
    <scope>NUCLEOTIDE SEQUENCE</scope>
    <source>
        <strain evidence="1">9144</strain>
    </source>
</reference>
<keyword evidence="2" id="KW-1185">Reference proteome</keyword>
<protein>
    <submittedName>
        <fullName evidence="1">Uncharacterized protein</fullName>
    </submittedName>
</protein>
<dbReference type="AlphaFoldDB" id="A0AAD6VF67"/>
<dbReference type="Proteomes" id="UP001219525">
    <property type="component" value="Unassembled WGS sequence"/>
</dbReference>
<dbReference type="EMBL" id="JARJCW010000028">
    <property type="protein sequence ID" value="KAJ7210326.1"/>
    <property type="molecule type" value="Genomic_DNA"/>
</dbReference>
<name>A0AAD6VF67_9AGAR</name>
<organism evidence="1 2">
    <name type="scientific">Mycena pura</name>
    <dbReference type="NCBI Taxonomy" id="153505"/>
    <lineage>
        <taxon>Eukaryota</taxon>
        <taxon>Fungi</taxon>
        <taxon>Dikarya</taxon>
        <taxon>Basidiomycota</taxon>
        <taxon>Agaricomycotina</taxon>
        <taxon>Agaricomycetes</taxon>
        <taxon>Agaricomycetidae</taxon>
        <taxon>Agaricales</taxon>
        <taxon>Marasmiineae</taxon>
        <taxon>Mycenaceae</taxon>
        <taxon>Mycena</taxon>
    </lineage>
</organism>
<proteinExistence type="predicted"/>
<evidence type="ECO:0000313" key="1">
    <source>
        <dbReference type="EMBL" id="KAJ7210326.1"/>
    </source>
</evidence>
<accession>A0AAD6VF67</accession>
<comment type="caution">
    <text evidence="1">The sequence shown here is derived from an EMBL/GenBank/DDBJ whole genome shotgun (WGS) entry which is preliminary data.</text>
</comment>
<sequence length="119" mass="12914">MGRMKSGVPRFAAISHMPTKSPSSPPHAVALVSGFWTLDGARDTAARLGMRWPGARRRGRDAVWAVAAGQRRRCRAQPVHKAHPRALLAATPGVFLSSSSISLQNRRHARLIARTCEVA</sequence>
<gene>
    <name evidence="1" type="ORF">GGX14DRAFT_394558</name>
</gene>